<evidence type="ECO:0000256" key="1">
    <source>
        <dbReference type="SAM" id="MobiDB-lite"/>
    </source>
</evidence>
<evidence type="ECO:0000313" key="2">
    <source>
        <dbReference type="EMBL" id="GAA5137751.1"/>
    </source>
</evidence>
<feature type="region of interest" description="Disordered" evidence="1">
    <location>
        <begin position="21"/>
        <end position="52"/>
    </location>
</feature>
<organism evidence="2 3">
    <name type="scientific">Pseudonocardia adelaidensis</name>
    <dbReference type="NCBI Taxonomy" id="648754"/>
    <lineage>
        <taxon>Bacteria</taxon>
        <taxon>Bacillati</taxon>
        <taxon>Actinomycetota</taxon>
        <taxon>Actinomycetes</taxon>
        <taxon>Pseudonocardiales</taxon>
        <taxon>Pseudonocardiaceae</taxon>
        <taxon>Pseudonocardia</taxon>
    </lineage>
</organism>
<comment type="caution">
    <text evidence="2">The sequence shown here is derived from an EMBL/GenBank/DDBJ whole genome shotgun (WGS) entry which is preliminary data.</text>
</comment>
<dbReference type="RefSeq" id="WP_345611324.1">
    <property type="nucleotide sequence ID" value="NZ_BAABJO010000038.1"/>
</dbReference>
<name>A0ABP9NZL2_9PSEU</name>
<reference evidence="3" key="1">
    <citation type="journal article" date="2019" name="Int. J. Syst. Evol. Microbiol.">
        <title>The Global Catalogue of Microorganisms (GCM) 10K type strain sequencing project: providing services to taxonomists for standard genome sequencing and annotation.</title>
        <authorList>
            <consortium name="The Broad Institute Genomics Platform"/>
            <consortium name="The Broad Institute Genome Sequencing Center for Infectious Disease"/>
            <person name="Wu L."/>
            <person name="Ma J."/>
        </authorList>
    </citation>
    <scope>NUCLEOTIDE SEQUENCE [LARGE SCALE GENOMIC DNA]</scope>
    <source>
        <strain evidence="3">JCM 18302</strain>
    </source>
</reference>
<dbReference type="Proteomes" id="UP001500804">
    <property type="component" value="Unassembled WGS sequence"/>
</dbReference>
<protein>
    <submittedName>
        <fullName evidence="2">Uncharacterized protein</fullName>
    </submittedName>
</protein>
<proteinExistence type="predicted"/>
<keyword evidence="3" id="KW-1185">Reference proteome</keyword>
<gene>
    <name evidence="2" type="ORF">GCM10023320_71080</name>
</gene>
<accession>A0ABP9NZL2</accession>
<feature type="compositionally biased region" description="Low complexity" evidence="1">
    <location>
        <begin position="32"/>
        <end position="48"/>
    </location>
</feature>
<evidence type="ECO:0000313" key="3">
    <source>
        <dbReference type="Proteomes" id="UP001500804"/>
    </source>
</evidence>
<dbReference type="EMBL" id="BAABJO010000038">
    <property type="protein sequence ID" value="GAA5137751.1"/>
    <property type="molecule type" value="Genomic_DNA"/>
</dbReference>
<sequence length="74" mass="7858">MHWIWLTVALAAVVALRYGADSRDGEDRNPFAPRGPAASGLPSAPAGGYRRAHTPADDLAALSRAARAALHRIR</sequence>